<evidence type="ECO:0000259" key="6">
    <source>
        <dbReference type="Pfam" id="PF04542"/>
    </source>
</evidence>
<evidence type="ECO:0000256" key="2">
    <source>
        <dbReference type="ARBA" id="ARBA00023082"/>
    </source>
</evidence>
<dbReference type="SUPFAM" id="SSF88659">
    <property type="entry name" value="Sigma3 and sigma4 domains of RNA polymerase sigma factors"/>
    <property type="match status" value="2"/>
</dbReference>
<evidence type="ECO:0000259" key="5">
    <source>
        <dbReference type="Pfam" id="PF04539"/>
    </source>
</evidence>
<comment type="caution">
    <text evidence="8">The sequence shown here is derived from an EMBL/GenBank/DDBJ whole genome shotgun (WGS) entry which is preliminary data.</text>
</comment>
<gene>
    <name evidence="8" type="ORF">IEZ25_13865</name>
</gene>
<name>A0ABR8MK94_9ACTN</name>
<dbReference type="InterPro" id="IPR013325">
    <property type="entry name" value="RNA_pol_sigma_r2"/>
</dbReference>
<keyword evidence="9" id="KW-1185">Reference proteome</keyword>
<dbReference type="CDD" id="cd06171">
    <property type="entry name" value="Sigma70_r4"/>
    <property type="match status" value="1"/>
</dbReference>
<dbReference type="Proteomes" id="UP000649289">
    <property type="component" value="Unassembled WGS sequence"/>
</dbReference>
<dbReference type="Gene3D" id="1.20.140.160">
    <property type="match status" value="1"/>
</dbReference>
<dbReference type="SUPFAM" id="SSF88946">
    <property type="entry name" value="Sigma2 domain of RNA polymerase sigma factors"/>
    <property type="match status" value="1"/>
</dbReference>
<evidence type="ECO:0000256" key="1">
    <source>
        <dbReference type="ARBA" id="ARBA00023015"/>
    </source>
</evidence>
<dbReference type="RefSeq" id="WP_191200023.1">
    <property type="nucleotide sequence ID" value="NZ_BAAAPA010000007.1"/>
</dbReference>
<evidence type="ECO:0000259" key="7">
    <source>
        <dbReference type="Pfam" id="PF04545"/>
    </source>
</evidence>
<dbReference type="InterPro" id="IPR013324">
    <property type="entry name" value="RNA_pol_sigma_r3/r4-like"/>
</dbReference>
<dbReference type="Pfam" id="PF04545">
    <property type="entry name" value="Sigma70_r4"/>
    <property type="match status" value="1"/>
</dbReference>
<feature type="domain" description="RNA polymerase sigma-70 region 3" evidence="5">
    <location>
        <begin position="104"/>
        <end position="170"/>
    </location>
</feature>
<dbReference type="PANTHER" id="PTHR30385">
    <property type="entry name" value="SIGMA FACTOR F FLAGELLAR"/>
    <property type="match status" value="1"/>
</dbReference>
<dbReference type="InterPro" id="IPR007630">
    <property type="entry name" value="RNA_pol_sigma70_r4"/>
</dbReference>
<dbReference type="NCBIfam" id="TIGR02937">
    <property type="entry name" value="sigma70-ECF"/>
    <property type="match status" value="1"/>
</dbReference>
<feature type="domain" description="RNA polymerase sigma-70 region 4" evidence="7">
    <location>
        <begin position="188"/>
        <end position="234"/>
    </location>
</feature>
<proteinExistence type="predicted"/>
<feature type="domain" description="RNA polymerase sigma-70 region 2" evidence="6">
    <location>
        <begin position="22"/>
        <end position="91"/>
    </location>
</feature>
<sequence>MVPVRLVPDRVVRTEARTTDQLIEDHVRVARSMAARYRGRGIDLDDLEQVALLGLTKAAHRFDPEAGHEFMSYAAPTVRGELRRYFRDHGWMVRPPRRVQENQARITHARDDLAARLGRSPRPSELAEHLGAELADIEEALAADGCFTPSSLDTPVGEGDTTLGELLAGDDRGLVQAEARAVLAPVVGRLSQRDREIVGLRFRDELTQRQIAAEVGLTQAQVSRVLTRALAEMRAGLLGRTSAA</sequence>
<organism evidence="8 9">
    <name type="scientific">Nocardioides hwasunensis</name>
    <dbReference type="NCBI Taxonomy" id="397258"/>
    <lineage>
        <taxon>Bacteria</taxon>
        <taxon>Bacillati</taxon>
        <taxon>Actinomycetota</taxon>
        <taxon>Actinomycetes</taxon>
        <taxon>Propionibacteriales</taxon>
        <taxon>Nocardioidaceae</taxon>
        <taxon>Nocardioides</taxon>
    </lineage>
</organism>
<keyword evidence="3" id="KW-0238">DNA-binding</keyword>
<protein>
    <submittedName>
        <fullName evidence="8">Sigma-70 family RNA polymerase sigma factor</fullName>
    </submittedName>
</protein>
<evidence type="ECO:0000256" key="4">
    <source>
        <dbReference type="ARBA" id="ARBA00023163"/>
    </source>
</evidence>
<evidence type="ECO:0000313" key="9">
    <source>
        <dbReference type="Proteomes" id="UP000649289"/>
    </source>
</evidence>
<accession>A0ABR8MK94</accession>
<dbReference type="InterPro" id="IPR007627">
    <property type="entry name" value="RNA_pol_sigma70_r2"/>
</dbReference>
<dbReference type="InterPro" id="IPR000943">
    <property type="entry name" value="RNA_pol_sigma70"/>
</dbReference>
<keyword evidence="4" id="KW-0804">Transcription</keyword>
<keyword evidence="1" id="KW-0805">Transcription regulation</keyword>
<dbReference type="InterPro" id="IPR014284">
    <property type="entry name" value="RNA_pol_sigma-70_dom"/>
</dbReference>
<evidence type="ECO:0000313" key="8">
    <source>
        <dbReference type="EMBL" id="MBD3915706.1"/>
    </source>
</evidence>
<evidence type="ECO:0000256" key="3">
    <source>
        <dbReference type="ARBA" id="ARBA00023125"/>
    </source>
</evidence>
<dbReference type="PRINTS" id="PR00046">
    <property type="entry name" value="SIGMA70FCT"/>
</dbReference>
<dbReference type="EMBL" id="JACXYY010000005">
    <property type="protein sequence ID" value="MBD3915706.1"/>
    <property type="molecule type" value="Genomic_DNA"/>
</dbReference>
<dbReference type="Pfam" id="PF04542">
    <property type="entry name" value="Sigma70_r2"/>
    <property type="match status" value="1"/>
</dbReference>
<dbReference type="Pfam" id="PF04539">
    <property type="entry name" value="Sigma70_r3"/>
    <property type="match status" value="1"/>
</dbReference>
<dbReference type="Gene3D" id="1.20.120.1810">
    <property type="match status" value="1"/>
</dbReference>
<dbReference type="PANTHER" id="PTHR30385:SF4">
    <property type="entry name" value="RNA POLYMERASE SIGMA-E FACTOR"/>
    <property type="match status" value="1"/>
</dbReference>
<dbReference type="InterPro" id="IPR007624">
    <property type="entry name" value="RNA_pol_sigma70_r3"/>
</dbReference>
<keyword evidence="2" id="KW-0731">Sigma factor</keyword>
<reference evidence="8 9" key="1">
    <citation type="submission" date="2020-09" db="EMBL/GenBank/DDBJ databases">
        <title>novel species in genus Nocardioides.</title>
        <authorList>
            <person name="Zhang G."/>
        </authorList>
    </citation>
    <scope>NUCLEOTIDE SEQUENCE [LARGE SCALE GENOMIC DNA]</scope>
    <source>
        <strain evidence="8 9">19197</strain>
    </source>
</reference>